<reference evidence="1" key="1">
    <citation type="submission" date="2016-04" db="EMBL/GenBank/DDBJ databases">
        <authorList>
            <person name="Evans L.H."/>
            <person name="Alamgir A."/>
            <person name="Owens N."/>
            <person name="Weber N.D."/>
            <person name="Virtaneva K."/>
            <person name="Barbian K."/>
            <person name="Babar A."/>
            <person name="Rosenke K."/>
        </authorList>
    </citation>
    <scope>NUCLEOTIDE SEQUENCE [LARGE SCALE GENOMIC DNA]</scope>
    <source>
        <strain evidence="1">CBS 101.48</strain>
    </source>
</reference>
<dbReference type="InParanoid" id="A0A163J8Q4"/>
<dbReference type="Proteomes" id="UP000078561">
    <property type="component" value="Unassembled WGS sequence"/>
</dbReference>
<name>A0A163J8Q4_ABSGL</name>
<keyword evidence="2" id="KW-1185">Reference proteome</keyword>
<accession>A0A163J8Q4</accession>
<evidence type="ECO:0000313" key="1">
    <source>
        <dbReference type="EMBL" id="SAL97784.1"/>
    </source>
</evidence>
<protein>
    <submittedName>
        <fullName evidence="1">Uncharacterized protein</fullName>
    </submittedName>
</protein>
<gene>
    <name evidence="1" type="primary">ABSGL_03293.1 scaffold 4288</name>
</gene>
<dbReference type="AlphaFoldDB" id="A0A163J8Q4"/>
<feature type="non-terminal residue" evidence="1">
    <location>
        <position position="1"/>
    </location>
</feature>
<organism evidence="1">
    <name type="scientific">Absidia glauca</name>
    <name type="common">Pin mould</name>
    <dbReference type="NCBI Taxonomy" id="4829"/>
    <lineage>
        <taxon>Eukaryota</taxon>
        <taxon>Fungi</taxon>
        <taxon>Fungi incertae sedis</taxon>
        <taxon>Mucoromycota</taxon>
        <taxon>Mucoromycotina</taxon>
        <taxon>Mucoromycetes</taxon>
        <taxon>Mucorales</taxon>
        <taxon>Cunninghamellaceae</taxon>
        <taxon>Absidia</taxon>
    </lineage>
</organism>
<proteinExistence type="predicted"/>
<dbReference type="EMBL" id="LT551917">
    <property type="protein sequence ID" value="SAL97784.1"/>
    <property type="molecule type" value="Genomic_DNA"/>
</dbReference>
<sequence length="168" mass="19240">VRLIVRCYLSELVDCAPVPKSKHRPPFTNIDTSTGDHSATIVNVFRGILPRDTIFNTNDYPHQFMKTTKEAIHKHVCEYLFPDYDGIMHHGAFASTIKKSAYSRFGSLHCYLVIMELLCKNHEHQLAKDFSDMVHNLILTLKLFPKMRGERGGWVSNSNGLQFYVPSN</sequence>
<evidence type="ECO:0000313" key="2">
    <source>
        <dbReference type="Proteomes" id="UP000078561"/>
    </source>
</evidence>